<dbReference type="Proteomes" id="UP000263098">
    <property type="component" value="Unassembled WGS sequence"/>
</dbReference>
<sequence>MKVNTLWLNADEVEEDIEGQQTEQSIVDRVPELKKLNENIELATSHLINAMLMHETAVHDFQRQEVKIGALVAEISKKVDSINETLDKIQKEAPDKLNV</sequence>
<organism evidence="1 2">
    <name type="scientific">Bacteroides graminisolvens</name>
    <dbReference type="NCBI Taxonomy" id="477666"/>
    <lineage>
        <taxon>Bacteria</taxon>
        <taxon>Pseudomonadati</taxon>
        <taxon>Bacteroidota</taxon>
        <taxon>Bacteroidia</taxon>
        <taxon>Bacteroidales</taxon>
        <taxon>Bacteroidaceae</taxon>
        <taxon>Bacteroides</taxon>
    </lineage>
</organism>
<comment type="caution">
    <text evidence="1">The sequence shown here is derived from an EMBL/GenBank/DDBJ whole genome shotgun (WGS) entry which is preliminary data.</text>
</comment>
<dbReference type="EMBL" id="DPVG01000044">
    <property type="protein sequence ID" value="HCK23402.1"/>
    <property type="molecule type" value="Genomic_DNA"/>
</dbReference>
<evidence type="ECO:0000313" key="2">
    <source>
        <dbReference type="Proteomes" id="UP000263098"/>
    </source>
</evidence>
<reference evidence="1 2" key="1">
    <citation type="journal article" date="2018" name="Nat. Biotechnol.">
        <title>A standardized bacterial taxonomy based on genome phylogeny substantially revises the tree of life.</title>
        <authorList>
            <person name="Parks D.H."/>
            <person name="Chuvochina M."/>
            <person name="Waite D.W."/>
            <person name="Rinke C."/>
            <person name="Skarshewski A."/>
            <person name="Chaumeil P.A."/>
            <person name="Hugenholtz P."/>
        </authorList>
    </citation>
    <scope>NUCLEOTIDE SEQUENCE [LARGE SCALE GENOMIC DNA]</scope>
    <source>
        <strain evidence="1">UBA9667</strain>
    </source>
</reference>
<protein>
    <submittedName>
        <fullName evidence="1">Uncharacterized protein</fullName>
    </submittedName>
</protein>
<name>A0A3D2SAV9_9BACE</name>
<proteinExistence type="predicted"/>
<dbReference type="AlphaFoldDB" id="A0A3D2SAV9"/>
<accession>A0A3D2SAV9</accession>
<evidence type="ECO:0000313" key="1">
    <source>
        <dbReference type="EMBL" id="HCK23402.1"/>
    </source>
</evidence>
<feature type="non-terminal residue" evidence="1">
    <location>
        <position position="99"/>
    </location>
</feature>
<gene>
    <name evidence="1" type="ORF">DHW31_01225</name>
</gene>